<keyword evidence="2" id="KW-1185">Reference proteome</keyword>
<sequence length="85" mass="10452">MNDVYYRIIRSYEDDELLRVVTMQDFDEYDYDHSRFLCAKGTNERLQFSTEEKAIKFLNDNINLENIDPEFRVKTQNYNDKFYKD</sequence>
<organism evidence="1 2">
    <name type="scientific">Serratia phage BF</name>
    <dbReference type="NCBI Taxonomy" id="1962671"/>
    <lineage>
        <taxon>Viruses</taxon>
        <taxon>Duplodnaviria</taxon>
        <taxon>Heunggongvirae</taxon>
        <taxon>Uroviricota</taxon>
        <taxon>Caudoviricetes</taxon>
        <taxon>Eneladusvirus</taxon>
        <taxon>Eneladusvirus BF</taxon>
    </lineage>
</organism>
<reference evidence="1" key="1">
    <citation type="submission" date="2017-02" db="EMBL/GenBank/DDBJ databases">
        <title>Genome sequence of Serratia marcescens phage BF.</title>
        <authorList>
            <person name="Casey E."/>
            <person name="Fitzgerald B."/>
            <person name="Mahony J."/>
            <person name="Lugli G."/>
            <person name="Ventura M."/>
            <person name="van Sinderen D."/>
        </authorList>
    </citation>
    <scope>NUCLEOTIDE SEQUENCE [LARGE SCALE GENOMIC DNA]</scope>
</reference>
<dbReference type="EMBL" id="KY630187">
    <property type="protein sequence ID" value="AQW88687.1"/>
    <property type="molecule type" value="Genomic_DNA"/>
</dbReference>
<protein>
    <submittedName>
        <fullName evidence="1">Uncharacterized protein</fullName>
    </submittedName>
</protein>
<name>A0A1S6UAG9_9CAUD</name>
<dbReference type="OrthoDB" id="25837at10239"/>
<gene>
    <name evidence="1" type="ORF">BF_0162</name>
</gene>
<accession>A0A1S6UAG9</accession>
<proteinExistence type="predicted"/>
<dbReference type="Proteomes" id="UP000221837">
    <property type="component" value="Genome"/>
</dbReference>
<evidence type="ECO:0000313" key="2">
    <source>
        <dbReference type="Proteomes" id="UP000221837"/>
    </source>
</evidence>
<evidence type="ECO:0000313" key="1">
    <source>
        <dbReference type="EMBL" id="AQW88687.1"/>
    </source>
</evidence>